<feature type="region of interest" description="Disordered" evidence="1">
    <location>
        <begin position="69"/>
        <end position="88"/>
    </location>
</feature>
<evidence type="ECO:0000313" key="2">
    <source>
        <dbReference type="EMBL" id="BBF92059.1"/>
    </source>
</evidence>
<dbReference type="EMBL" id="AP018907">
    <property type="protein sequence ID" value="BBF92059.1"/>
    <property type="molecule type" value="Genomic_DNA"/>
</dbReference>
<proteinExistence type="predicted"/>
<accession>A0A348FXM6</accession>
<evidence type="ECO:0000256" key="1">
    <source>
        <dbReference type="SAM" id="MobiDB-lite"/>
    </source>
</evidence>
<name>A0A348FXM6_9HYPH</name>
<reference evidence="2 3" key="1">
    <citation type="submission" date="2018-08" db="EMBL/GenBank/DDBJ databases">
        <title>Complete genome sequencing of Blastochloris tepida GI.</title>
        <authorList>
            <person name="Tsukatani Y."/>
            <person name="Mori H."/>
        </authorList>
    </citation>
    <scope>NUCLEOTIDE SEQUENCE [LARGE SCALE GENOMIC DNA]</scope>
    <source>
        <strain evidence="2 3">GI</strain>
    </source>
</reference>
<dbReference type="KEGG" id="blag:BLTE_07440"/>
<dbReference type="AlphaFoldDB" id="A0A348FXM6"/>
<feature type="compositionally biased region" description="Basic and acidic residues" evidence="1">
    <location>
        <begin position="16"/>
        <end position="45"/>
    </location>
</feature>
<protein>
    <submittedName>
        <fullName evidence="2">Uncharacterized protein</fullName>
    </submittedName>
</protein>
<gene>
    <name evidence="2" type="ORF">BLTE_07440</name>
</gene>
<organism evidence="2 3">
    <name type="scientific">Blastochloris tepida</name>
    <dbReference type="NCBI Taxonomy" id="2233851"/>
    <lineage>
        <taxon>Bacteria</taxon>
        <taxon>Pseudomonadati</taxon>
        <taxon>Pseudomonadota</taxon>
        <taxon>Alphaproteobacteria</taxon>
        <taxon>Hyphomicrobiales</taxon>
        <taxon>Blastochloridaceae</taxon>
        <taxon>Blastochloris</taxon>
    </lineage>
</organism>
<feature type="region of interest" description="Disordered" evidence="1">
    <location>
        <begin position="1"/>
        <end position="60"/>
    </location>
</feature>
<evidence type="ECO:0000313" key="3">
    <source>
        <dbReference type="Proteomes" id="UP000266934"/>
    </source>
</evidence>
<sequence>MAITDSDNENGPHVVENCKRQEEHAQARRDAGAKQTKTSDNERRVGGHHGPPTVRAGLATHDSKIERCRNDHSAEGPGKWQRCPAQIPQLPKGKLALELQRNNKEKERHQSIVDPMAQRATEVLRSDVQANRGLPKPEKDSG</sequence>
<dbReference type="Proteomes" id="UP000266934">
    <property type="component" value="Chromosome"/>
</dbReference>
<keyword evidence="3" id="KW-1185">Reference proteome</keyword>